<sequence>MASTQTDEDKRKLLKPKVSTDDALAILNEFYTSDSQKAEVVRELDSYDDANYLVKIDGIKALLKIHNGVESEKYIKRHSTKKAKLNDGESVEGSIIDLHTAIFEHLAREEFKVTTCKTIPALASQEDGDNSVSVKELPVVSSEHSPKKLVIRLCAWVHGIPLSSTKYFPLEVLVDAGTYLGRMCHALDDLAASNPAALELSKTYHAWDGRNLVDAMRYVEHIDDPQRRKLVTSVIDTFRQVIIDGGEGKKFRWGVNHGDFNDANIIVSDHDNTGTRVAGAIDFGDTIYRYLFCPVNTAPAR</sequence>
<name>A0ABD3NS16_9STRA</name>
<dbReference type="InterPro" id="IPR002575">
    <property type="entry name" value="Aminoglycoside_PTrfase"/>
</dbReference>
<evidence type="ECO:0000256" key="6">
    <source>
        <dbReference type="ARBA" id="ARBA00036820"/>
    </source>
</evidence>
<evidence type="ECO:0000256" key="3">
    <source>
        <dbReference type="ARBA" id="ARBA00022490"/>
    </source>
</evidence>
<evidence type="ECO:0000313" key="11">
    <source>
        <dbReference type="EMBL" id="KAL3778692.1"/>
    </source>
</evidence>
<gene>
    <name evidence="11" type="ORF">ACHAWO_010723</name>
</gene>
<feature type="domain" description="Aminoglycoside phosphotransferase" evidence="10">
    <location>
        <begin position="102"/>
        <end position="286"/>
    </location>
</feature>
<proteinExistence type="inferred from homology"/>
<organism evidence="11 12">
    <name type="scientific">Cyclotella atomus</name>
    <dbReference type="NCBI Taxonomy" id="382360"/>
    <lineage>
        <taxon>Eukaryota</taxon>
        <taxon>Sar</taxon>
        <taxon>Stramenopiles</taxon>
        <taxon>Ochrophyta</taxon>
        <taxon>Bacillariophyta</taxon>
        <taxon>Coscinodiscophyceae</taxon>
        <taxon>Thalassiosirophycidae</taxon>
        <taxon>Stephanodiscales</taxon>
        <taxon>Stephanodiscaceae</taxon>
        <taxon>Cyclotella</taxon>
    </lineage>
</organism>
<keyword evidence="5" id="KW-0418">Kinase</keyword>
<dbReference type="PANTHER" id="PTHR21064">
    <property type="entry name" value="AMINOGLYCOSIDE PHOSPHOTRANSFERASE DOMAIN-CONTAINING PROTEIN-RELATED"/>
    <property type="match status" value="1"/>
</dbReference>
<comment type="subcellular location">
    <subcellularLocation>
        <location evidence="1">Cytoplasm</location>
    </subcellularLocation>
</comment>
<evidence type="ECO:0000259" key="10">
    <source>
        <dbReference type="Pfam" id="PF01636"/>
    </source>
</evidence>
<dbReference type="EC" id="2.7.1.81" evidence="8"/>
<dbReference type="Proteomes" id="UP001530400">
    <property type="component" value="Unassembled WGS sequence"/>
</dbReference>
<dbReference type="AlphaFoldDB" id="A0ABD3NS16"/>
<keyword evidence="4" id="KW-0808">Transferase</keyword>
<evidence type="ECO:0000256" key="1">
    <source>
        <dbReference type="ARBA" id="ARBA00004496"/>
    </source>
</evidence>
<comment type="caution">
    <text evidence="11">The sequence shown here is derived from an EMBL/GenBank/DDBJ whole genome shotgun (WGS) entry which is preliminary data.</text>
</comment>
<dbReference type="EMBL" id="JALLPJ020000974">
    <property type="protein sequence ID" value="KAL3778692.1"/>
    <property type="molecule type" value="Genomic_DNA"/>
</dbReference>
<evidence type="ECO:0000256" key="5">
    <source>
        <dbReference type="ARBA" id="ARBA00022777"/>
    </source>
</evidence>
<evidence type="ECO:0000256" key="2">
    <source>
        <dbReference type="ARBA" id="ARBA00006219"/>
    </source>
</evidence>
<comment type="similarity">
    <text evidence="2">Belongs to the aminoglycoside phosphotransferase family.</text>
</comment>
<keyword evidence="12" id="KW-1185">Reference proteome</keyword>
<evidence type="ECO:0000256" key="4">
    <source>
        <dbReference type="ARBA" id="ARBA00022679"/>
    </source>
</evidence>
<dbReference type="SUPFAM" id="SSF56112">
    <property type="entry name" value="Protein kinase-like (PK-like)"/>
    <property type="match status" value="1"/>
</dbReference>
<evidence type="ECO:0000313" key="12">
    <source>
        <dbReference type="Proteomes" id="UP001530400"/>
    </source>
</evidence>
<evidence type="ECO:0000256" key="8">
    <source>
        <dbReference type="ARBA" id="ARBA00038873"/>
    </source>
</evidence>
<accession>A0ABD3NS16</accession>
<evidence type="ECO:0000256" key="9">
    <source>
        <dbReference type="ARBA" id="ARBA00040505"/>
    </source>
</evidence>
<dbReference type="InterPro" id="IPR050249">
    <property type="entry name" value="Pseudomonas-type_ThrB"/>
</dbReference>
<keyword evidence="3" id="KW-0963">Cytoplasm</keyword>
<protein>
    <recommendedName>
        <fullName evidence="9">Hydroxylysine kinase</fullName>
        <ecNumber evidence="8">2.7.1.81</ecNumber>
    </recommendedName>
</protein>
<comment type="catalytic activity">
    <reaction evidence="6">
        <text>(5R)-5-hydroxy-L-lysine + GTP = (5R)-5-phosphooxy-L-lysine + GDP + H(+)</text>
        <dbReference type="Rhea" id="RHEA:19049"/>
        <dbReference type="ChEBI" id="CHEBI:15378"/>
        <dbReference type="ChEBI" id="CHEBI:37565"/>
        <dbReference type="ChEBI" id="CHEBI:57882"/>
        <dbReference type="ChEBI" id="CHEBI:58189"/>
        <dbReference type="ChEBI" id="CHEBI:58357"/>
        <dbReference type="EC" id="2.7.1.81"/>
    </reaction>
</comment>
<dbReference type="GO" id="GO:0047992">
    <property type="term" value="F:hydroxylysine kinase activity"/>
    <property type="evidence" value="ECO:0007669"/>
    <property type="project" value="UniProtKB-EC"/>
</dbReference>
<dbReference type="Pfam" id="PF01636">
    <property type="entry name" value="APH"/>
    <property type="match status" value="1"/>
</dbReference>
<dbReference type="GO" id="GO:0005737">
    <property type="term" value="C:cytoplasm"/>
    <property type="evidence" value="ECO:0007669"/>
    <property type="project" value="UniProtKB-SubCell"/>
</dbReference>
<evidence type="ECO:0000256" key="7">
    <source>
        <dbReference type="ARBA" id="ARBA00037368"/>
    </source>
</evidence>
<dbReference type="PANTHER" id="PTHR21064:SF1">
    <property type="entry name" value="HYDROXYLYSINE KINASE"/>
    <property type="match status" value="1"/>
</dbReference>
<comment type="function">
    <text evidence="7">Catalyzes the GTP-dependent phosphorylation of 5-hydroxy-L-lysine.</text>
</comment>
<reference evidence="11 12" key="1">
    <citation type="submission" date="2024-10" db="EMBL/GenBank/DDBJ databases">
        <title>Updated reference genomes for cyclostephanoid diatoms.</title>
        <authorList>
            <person name="Roberts W.R."/>
            <person name="Alverson A.J."/>
        </authorList>
    </citation>
    <scope>NUCLEOTIDE SEQUENCE [LARGE SCALE GENOMIC DNA]</scope>
    <source>
        <strain evidence="11 12">AJA010-31</strain>
    </source>
</reference>
<dbReference type="InterPro" id="IPR011009">
    <property type="entry name" value="Kinase-like_dom_sf"/>
</dbReference>